<reference evidence="2" key="1">
    <citation type="submission" date="2022-08" db="EMBL/GenBank/DDBJ databases">
        <authorList>
            <person name="Gutierrez-Valencia J."/>
        </authorList>
    </citation>
    <scope>NUCLEOTIDE SEQUENCE</scope>
</reference>
<keyword evidence="1" id="KW-1133">Transmembrane helix</keyword>
<proteinExistence type="predicted"/>
<gene>
    <name evidence="2" type="ORF">LITE_LOCUS45044</name>
</gene>
<dbReference type="AlphaFoldDB" id="A0AAV0QVK0"/>
<evidence type="ECO:0000256" key="1">
    <source>
        <dbReference type="SAM" id="Phobius"/>
    </source>
</evidence>
<sequence length="79" mass="9332">MVIRALAQMDFELLSFSMPVLSLVLRVLYIPPMQSWDDEVRWTVLKLSAVTEEAEAGRIIWQSWVSNVWRERCRRMYAG</sequence>
<accession>A0AAV0QVK0</accession>
<feature type="non-terminal residue" evidence="2">
    <location>
        <position position="79"/>
    </location>
</feature>
<dbReference type="EMBL" id="CAMGYJ010000010">
    <property type="protein sequence ID" value="CAI0549184.1"/>
    <property type="molecule type" value="Genomic_DNA"/>
</dbReference>
<keyword evidence="1" id="KW-0812">Transmembrane</keyword>
<comment type="caution">
    <text evidence="2">The sequence shown here is derived from an EMBL/GenBank/DDBJ whole genome shotgun (WGS) entry which is preliminary data.</text>
</comment>
<protein>
    <submittedName>
        <fullName evidence="2">Uncharacterized protein</fullName>
    </submittedName>
</protein>
<name>A0AAV0QVK0_9ROSI</name>
<feature type="transmembrane region" description="Helical" evidence="1">
    <location>
        <begin position="12"/>
        <end position="30"/>
    </location>
</feature>
<keyword evidence="1" id="KW-0472">Membrane</keyword>
<dbReference type="Proteomes" id="UP001154282">
    <property type="component" value="Unassembled WGS sequence"/>
</dbReference>
<evidence type="ECO:0000313" key="3">
    <source>
        <dbReference type="Proteomes" id="UP001154282"/>
    </source>
</evidence>
<keyword evidence="3" id="KW-1185">Reference proteome</keyword>
<organism evidence="2 3">
    <name type="scientific">Linum tenue</name>
    <dbReference type="NCBI Taxonomy" id="586396"/>
    <lineage>
        <taxon>Eukaryota</taxon>
        <taxon>Viridiplantae</taxon>
        <taxon>Streptophyta</taxon>
        <taxon>Embryophyta</taxon>
        <taxon>Tracheophyta</taxon>
        <taxon>Spermatophyta</taxon>
        <taxon>Magnoliopsida</taxon>
        <taxon>eudicotyledons</taxon>
        <taxon>Gunneridae</taxon>
        <taxon>Pentapetalae</taxon>
        <taxon>rosids</taxon>
        <taxon>fabids</taxon>
        <taxon>Malpighiales</taxon>
        <taxon>Linaceae</taxon>
        <taxon>Linum</taxon>
    </lineage>
</organism>
<evidence type="ECO:0000313" key="2">
    <source>
        <dbReference type="EMBL" id="CAI0549184.1"/>
    </source>
</evidence>